<sequence length="435" mass="46803">MTATWRDKLLPASFRGISFLIPQTSVPVGMKGQLHEFPQRDTPFFEQLGKQSQVHKMTAWIIGDDCFERRDKLIEALNTPGGGELVHPWLGKMQVKAGECDMSHDFVGGGMVSFELTFYPDMPLKTPAAKVNTQAQVVNSSESLLTSSLNRYKTAMGTVNQARLGLLQMRNSLTNVFSVIQQQFAPFVSVFTDVTGFAQSLINSPGSLSSLFSSYFSSFSGFDFFSSGSSGRSSSGSSFGSSSGNDGGGYRGAVAEASQQTEAVGSINTVSSIGGTDAITASQATANLVQDSTLVQIGLIVSEMPVAPQPESIGAMPSVEQQALQPIVRPDVPVADDVIELRDNLNEAIHEASLKADPEHYLVLNNFRQTVVKHLTAVAQSGVKLVDVTPPETLSALVLAYRRFGDATRSPEVVQRNRIQHPGFVPAVPIKIAQR</sequence>
<reference evidence="2 3" key="1">
    <citation type="submission" date="2019-09" db="EMBL/GenBank/DDBJ databases">
        <authorList>
            <person name="Chandra G."/>
            <person name="Truman W A."/>
        </authorList>
    </citation>
    <scope>NUCLEOTIDE SEQUENCE [LARGE SCALE GENOMIC DNA]</scope>
    <source>
        <strain evidence="2">PS870</strain>
    </source>
</reference>
<dbReference type="Proteomes" id="UP000349468">
    <property type="component" value="Unassembled WGS sequence"/>
</dbReference>
<dbReference type="Pfam" id="PF07157">
    <property type="entry name" value="DNA_circ_N"/>
    <property type="match status" value="1"/>
</dbReference>
<feature type="domain" description="DNA circulation N-terminal" evidence="1">
    <location>
        <begin position="9"/>
        <end position="95"/>
    </location>
</feature>
<dbReference type="AlphaFoldDB" id="A0A5E7NAJ0"/>
<dbReference type="RefSeq" id="WP_154912981.1">
    <property type="nucleotide sequence ID" value="NZ_CABVIK010000015.1"/>
</dbReference>
<name>A0A5E7NAJ0_PSEFL</name>
<protein>
    <recommendedName>
        <fullName evidence="1">DNA circulation N-terminal domain-containing protein</fullName>
    </recommendedName>
</protein>
<evidence type="ECO:0000313" key="2">
    <source>
        <dbReference type="EMBL" id="VVP34211.1"/>
    </source>
</evidence>
<evidence type="ECO:0000313" key="3">
    <source>
        <dbReference type="Proteomes" id="UP000349468"/>
    </source>
</evidence>
<organism evidence="2 3">
    <name type="scientific">Pseudomonas fluorescens</name>
    <dbReference type="NCBI Taxonomy" id="294"/>
    <lineage>
        <taxon>Bacteria</taxon>
        <taxon>Pseudomonadati</taxon>
        <taxon>Pseudomonadota</taxon>
        <taxon>Gammaproteobacteria</taxon>
        <taxon>Pseudomonadales</taxon>
        <taxon>Pseudomonadaceae</taxon>
        <taxon>Pseudomonas</taxon>
    </lineage>
</organism>
<gene>
    <name evidence="2" type="ORF">PS870_04480</name>
</gene>
<accession>A0A5E7NAJ0</accession>
<evidence type="ECO:0000259" key="1">
    <source>
        <dbReference type="Pfam" id="PF07157"/>
    </source>
</evidence>
<dbReference type="InterPro" id="IPR009826">
    <property type="entry name" value="DNA_circ_N"/>
</dbReference>
<dbReference type="EMBL" id="CABVIK010000015">
    <property type="protein sequence ID" value="VVP34211.1"/>
    <property type="molecule type" value="Genomic_DNA"/>
</dbReference>
<proteinExistence type="predicted"/>